<name>A0AAT9G9I3_9RICK</name>
<protein>
    <submittedName>
        <fullName evidence="1">Uncharacterized protein</fullName>
    </submittedName>
</protein>
<organism evidence="1">
    <name type="scientific">Candidatus Tisiphia endosymbiont of Sergentomyia squamirostris</name>
    <dbReference type="NCBI Taxonomy" id="3113639"/>
    <lineage>
        <taxon>Bacteria</taxon>
        <taxon>Pseudomonadati</taxon>
        <taxon>Pseudomonadota</taxon>
        <taxon>Alphaproteobacteria</taxon>
        <taxon>Rickettsiales</taxon>
        <taxon>Rickettsiaceae</taxon>
        <taxon>Rickettsieae</taxon>
        <taxon>Candidatus Tisiphia</taxon>
    </lineage>
</organism>
<dbReference type="AlphaFoldDB" id="A0AAT9G9I3"/>
<sequence length="113" mass="12922">MTEKIIDRIKAHFDAKEIKVIEVIEWGDDENPLYIHCSPLTLAQKNRLYKMAKEDDLGLMLEALIMKAKDIEGNCLFSRADKPNLMRNCDPDVLIRVATSIMESSDIEVAEKN</sequence>
<dbReference type="EMBL" id="AP029170">
    <property type="protein sequence ID" value="BFD46371.1"/>
    <property type="molecule type" value="Genomic_DNA"/>
</dbReference>
<accession>A0AAT9G9I3</accession>
<reference evidence="1" key="1">
    <citation type="submission" date="2024-01" db="EMBL/GenBank/DDBJ databases">
        <title>Sequencing the genomes of a sandfly, Sergentomyia squamirostris, and its two endosymbionts.</title>
        <authorList>
            <person name="Itokawa K."/>
            <person name="Sanjoba C."/>
        </authorList>
    </citation>
    <scope>NUCLEOTIDE SEQUENCE</scope>
    <source>
        <strain evidence="1">RiSSQ</strain>
    </source>
</reference>
<gene>
    <name evidence="1" type="ORF">DMENIID0002_10170</name>
</gene>
<evidence type="ECO:0000313" key="1">
    <source>
        <dbReference type="EMBL" id="BFD46371.1"/>
    </source>
</evidence>
<proteinExistence type="predicted"/>